<evidence type="ECO:0000313" key="1">
    <source>
        <dbReference type="EMBL" id="GBP00596.1"/>
    </source>
</evidence>
<dbReference type="EMBL" id="BGZK01006776">
    <property type="protein sequence ID" value="GBP00596.1"/>
    <property type="molecule type" value="Genomic_DNA"/>
</dbReference>
<keyword evidence="2" id="KW-1185">Reference proteome</keyword>
<gene>
    <name evidence="1" type="primary">Pde6</name>
    <name evidence="1" type="ORF">EVAR_71761_1</name>
</gene>
<name>A0A4C1SFD5_EUMVA</name>
<dbReference type="SUPFAM" id="SSF55781">
    <property type="entry name" value="GAF domain-like"/>
    <property type="match status" value="1"/>
</dbReference>
<dbReference type="AlphaFoldDB" id="A0A4C1SFD5"/>
<dbReference type="InterPro" id="IPR029016">
    <property type="entry name" value="GAF-like_dom_sf"/>
</dbReference>
<proteinExistence type="predicted"/>
<comment type="caution">
    <text evidence="1">The sequence shown here is derived from an EMBL/GenBank/DDBJ whole genome shotgun (WGS) entry which is preliminary data.</text>
</comment>
<evidence type="ECO:0000313" key="2">
    <source>
        <dbReference type="Proteomes" id="UP000299102"/>
    </source>
</evidence>
<reference evidence="1 2" key="1">
    <citation type="journal article" date="2019" name="Commun. Biol.">
        <title>The bagworm genome reveals a unique fibroin gene that provides high tensile strength.</title>
        <authorList>
            <person name="Kono N."/>
            <person name="Nakamura H."/>
            <person name="Ohtoshi R."/>
            <person name="Tomita M."/>
            <person name="Numata K."/>
            <person name="Arakawa K."/>
        </authorList>
    </citation>
    <scope>NUCLEOTIDE SEQUENCE [LARGE SCALE GENOMIC DNA]</scope>
</reference>
<organism evidence="1 2">
    <name type="scientific">Eumeta variegata</name>
    <name type="common">Bagworm moth</name>
    <name type="synonym">Eumeta japonica</name>
    <dbReference type="NCBI Taxonomy" id="151549"/>
    <lineage>
        <taxon>Eukaryota</taxon>
        <taxon>Metazoa</taxon>
        <taxon>Ecdysozoa</taxon>
        <taxon>Arthropoda</taxon>
        <taxon>Hexapoda</taxon>
        <taxon>Insecta</taxon>
        <taxon>Pterygota</taxon>
        <taxon>Neoptera</taxon>
        <taxon>Endopterygota</taxon>
        <taxon>Lepidoptera</taxon>
        <taxon>Glossata</taxon>
        <taxon>Ditrysia</taxon>
        <taxon>Tineoidea</taxon>
        <taxon>Psychidae</taxon>
        <taxon>Oiketicinae</taxon>
        <taxon>Eumeta</taxon>
    </lineage>
</organism>
<dbReference type="Gene3D" id="3.30.450.40">
    <property type="match status" value="1"/>
</dbReference>
<dbReference type="OrthoDB" id="74705at2759"/>
<protein>
    <submittedName>
        <fullName evidence="1">cGMP-specific 3',5'-cyclic phosphodiesterase</fullName>
    </submittedName>
</protein>
<accession>A0A4C1SFD5</accession>
<sequence length="77" mass="8687">MARSQEIRIPFGVGVAGLAAQTKHPINIKNAYADPRHTLQQLHSNKMQSFKGRTDERADDATFGKLRIQDLKSIERL</sequence>
<dbReference type="Proteomes" id="UP000299102">
    <property type="component" value="Unassembled WGS sequence"/>
</dbReference>